<comment type="caution">
    <text evidence="2">The sequence shown here is derived from an EMBL/GenBank/DDBJ whole genome shotgun (WGS) entry which is preliminary data.</text>
</comment>
<dbReference type="AlphaFoldDB" id="A0A367L0N2"/>
<organism evidence="2 3">
    <name type="scientific">Ophiocordyceps polyrhachis-furcata BCC 54312</name>
    <dbReference type="NCBI Taxonomy" id="1330021"/>
    <lineage>
        <taxon>Eukaryota</taxon>
        <taxon>Fungi</taxon>
        <taxon>Dikarya</taxon>
        <taxon>Ascomycota</taxon>
        <taxon>Pezizomycotina</taxon>
        <taxon>Sordariomycetes</taxon>
        <taxon>Hypocreomycetidae</taxon>
        <taxon>Hypocreales</taxon>
        <taxon>Ophiocordycipitaceae</taxon>
        <taxon>Ophiocordyceps</taxon>
    </lineage>
</organism>
<dbReference type="Proteomes" id="UP000253664">
    <property type="component" value="Unassembled WGS sequence"/>
</dbReference>
<gene>
    <name evidence="2" type="ORF">L249_7871</name>
</gene>
<dbReference type="OrthoDB" id="3538943at2759"/>
<accession>A0A367L0N2</accession>
<feature type="compositionally biased region" description="Basic residues" evidence="1">
    <location>
        <begin position="134"/>
        <end position="144"/>
    </location>
</feature>
<proteinExistence type="predicted"/>
<feature type="compositionally biased region" description="Basic residues" evidence="1">
    <location>
        <begin position="220"/>
        <end position="229"/>
    </location>
</feature>
<evidence type="ECO:0000313" key="2">
    <source>
        <dbReference type="EMBL" id="RCI07971.1"/>
    </source>
</evidence>
<keyword evidence="3" id="KW-1185">Reference proteome</keyword>
<feature type="non-terminal residue" evidence="2">
    <location>
        <position position="568"/>
    </location>
</feature>
<dbReference type="EMBL" id="LKCN02000022">
    <property type="protein sequence ID" value="RCI07971.1"/>
    <property type="molecule type" value="Genomic_DNA"/>
</dbReference>
<sequence length="568" mass="61437">MSSAPPRSFAIIPRDQRKLLNRNDSWAVDFGPGAHVHVPDHVLETAKQAYRANKAAVAGHYAAYSAQPPTYSPPEQGNLAVQTNAVGTDPVGSSQSPRSPDSSVPICSSWPITPKRSLHIDSSIVRETPEAAKLRHQPSARQRSRLGDATGSSDVDDWEVSIPRAKADADAPVNRVAARPSTEATPSSAVDTALSYAQPSHVVAVTSTAITSSEAPAKKEGRRGRHRSIKLSSSPSNKTKTGPIRMPTTKVFADEPLSSSCISSSSVDSKAPLSSTAVHLVAETSITSSRSVAAQRPAAERVSHITPPPPTPTPNHKNPSSQSQPSGSIVEPERTKQSPTPCVAFLAAYPDYVTAHSGSLQNFVKACVCLSYLQEKRLLREFLFDEFVRFFSGEYLGYVARAGPGQEPLPAVEWFNLQSGAPLYTHMVLSGQNLDGVFAAYPDETSVARRMIEDQRAQSVPPSLQSPPSPLLGVDRSKAAHNSAIPAHEKATVMKDSRQLPSIYFHEMRKVSAVHELLSVNSLLPCLPLARRTATKYVTQLEDAHYLLGTHLYALLLRRQNVVSRRKD</sequence>
<evidence type="ECO:0000256" key="1">
    <source>
        <dbReference type="SAM" id="MobiDB-lite"/>
    </source>
</evidence>
<feature type="compositionally biased region" description="Low complexity" evidence="1">
    <location>
        <begin position="93"/>
        <end position="105"/>
    </location>
</feature>
<feature type="region of interest" description="Disordered" evidence="1">
    <location>
        <begin position="129"/>
        <end position="190"/>
    </location>
</feature>
<feature type="region of interest" description="Disordered" evidence="1">
    <location>
        <begin position="85"/>
        <end position="110"/>
    </location>
</feature>
<feature type="region of interest" description="Disordered" evidence="1">
    <location>
        <begin position="207"/>
        <end position="245"/>
    </location>
</feature>
<name>A0A367L0N2_9HYPO</name>
<evidence type="ECO:0000313" key="3">
    <source>
        <dbReference type="Proteomes" id="UP000253664"/>
    </source>
</evidence>
<protein>
    <submittedName>
        <fullName evidence="2">Uncharacterized protein</fullName>
    </submittedName>
</protein>
<dbReference type="STRING" id="1330021.A0A367L0N2"/>
<feature type="compositionally biased region" description="Polar residues" evidence="1">
    <location>
        <begin position="315"/>
        <end position="327"/>
    </location>
</feature>
<reference evidence="2 3" key="1">
    <citation type="journal article" date="2015" name="BMC Genomics">
        <title>Insights from the genome of Ophiocordyceps polyrhachis-furcata to pathogenicity and host specificity in insect fungi.</title>
        <authorList>
            <person name="Wichadakul D."/>
            <person name="Kobmoo N."/>
            <person name="Ingsriswang S."/>
            <person name="Tangphatsornruang S."/>
            <person name="Chantasingh D."/>
            <person name="Luangsa-ard J.J."/>
            <person name="Eurwilaichitr L."/>
        </authorList>
    </citation>
    <scope>NUCLEOTIDE SEQUENCE [LARGE SCALE GENOMIC DNA]</scope>
    <source>
        <strain evidence="2 3">BCC 54312</strain>
    </source>
</reference>
<feature type="region of interest" description="Disordered" evidence="1">
    <location>
        <begin position="287"/>
        <end position="335"/>
    </location>
</feature>
<feature type="compositionally biased region" description="Polar residues" evidence="1">
    <location>
        <begin position="230"/>
        <end position="240"/>
    </location>
</feature>